<proteinExistence type="predicted"/>
<gene>
    <name evidence="2" type="ORF">OKIOD_LOCUS10188</name>
</gene>
<keyword evidence="1" id="KW-1133">Transmembrane helix</keyword>
<keyword evidence="1" id="KW-0812">Transmembrane</keyword>
<accession>A0ABN7SND9</accession>
<keyword evidence="1" id="KW-0472">Membrane</keyword>
<organism evidence="2 3">
    <name type="scientific">Oikopleura dioica</name>
    <name type="common">Tunicate</name>
    <dbReference type="NCBI Taxonomy" id="34765"/>
    <lineage>
        <taxon>Eukaryota</taxon>
        <taxon>Metazoa</taxon>
        <taxon>Chordata</taxon>
        <taxon>Tunicata</taxon>
        <taxon>Appendicularia</taxon>
        <taxon>Copelata</taxon>
        <taxon>Oikopleuridae</taxon>
        <taxon>Oikopleura</taxon>
    </lineage>
</organism>
<keyword evidence="3" id="KW-1185">Reference proteome</keyword>
<dbReference type="Proteomes" id="UP001158576">
    <property type="component" value="Chromosome 1"/>
</dbReference>
<sequence>MENTRPRKKMKLPKMIQAEMVKTPAPDKFIGWFSDEFEEHAFWKSKKRFSLHGNKTMRQFIVYMAFGCFFWGSIVGITNYYSFLESQIQPTYLTNICQLGFKKCIKTNEMDYCAHLLHGCIGTGNFTQPDAASLPNRVTQPALTFTDRENEINQVRCKKKKFYAMVF</sequence>
<dbReference type="EMBL" id="OU015566">
    <property type="protein sequence ID" value="CAG5104652.1"/>
    <property type="molecule type" value="Genomic_DNA"/>
</dbReference>
<evidence type="ECO:0000256" key="1">
    <source>
        <dbReference type="SAM" id="Phobius"/>
    </source>
</evidence>
<evidence type="ECO:0000313" key="2">
    <source>
        <dbReference type="EMBL" id="CAG5104652.1"/>
    </source>
</evidence>
<reference evidence="2 3" key="1">
    <citation type="submission" date="2021-04" db="EMBL/GenBank/DDBJ databases">
        <authorList>
            <person name="Bliznina A."/>
        </authorList>
    </citation>
    <scope>NUCLEOTIDE SEQUENCE [LARGE SCALE GENOMIC DNA]</scope>
</reference>
<evidence type="ECO:0000313" key="3">
    <source>
        <dbReference type="Proteomes" id="UP001158576"/>
    </source>
</evidence>
<protein>
    <submittedName>
        <fullName evidence="2">Oidioi.mRNA.OKI2018_I69.chr1.g1423.t1.cds</fullName>
    </submittedName>
</protein>
<name>A0ABN7SND9_OIKDI</name>
<feature type="transmembrane region" description="Helical" evidence="1">
    <location>
        <begin position="60"/>
        <end position="81"/>
    </location>
</feature>